<organism evidence="7 8">
    <name type="scientific">Cichlidogyrus casuarinus</name>
    <dbReference type="NCBI Taxonomy" id="1844966"/>
    <lineage>
        <taxon>Eukaryota</taxon>
        <taxon>Metazoa</taxon>
        <taxon>Spiralia</taxon>
        <taxon>Lophotrochozoa</taxon>
        <taxon>Platyhelminthes</taxon>
        <taxon>Monogenea</taxon>
        <taxon>Monopisthocotylea</taxon>
        <taxon>Dactylogyridea</taxon>
        <taxon>Ancyrocephalidae</taxon>
        <taxon>Cichlidogyrus</taxon>
    </lineage>
</organism>
<reference evidence="7 8" key="1">
    <citation type="submission" date="2024-11" db="EMBL/GenBank/DDBJ databases">
        <title>Adaptive evolution of stress response genes in parasites aligns with host niche diversity.</title>
        <authorList>
            <person name="Hahn C."/>
            <person name="Resl P."/>
        </authorList>
    </citation>
    <scope>NUCLEOTIDE SEQUENCE [LARGE SCALE GENOMIC DNA]</scope>
    <source>
        <strain evidence="7">EGGRZ-B1_66</strain>
        <tissue evidence="7">Body</tissue>
    </source>
</reference>
<proteinExistence type="predicted"/>
<dbReference type="Gene3D" id="1.20.1740.10">
    <property type="entry name" value="Amino acid/polyamine transporter I"/>
    <property type="match status" value="1"/>
</dbReference>
<evidence type="ECO:0000313" key="7">
    <source>
        <dbReference type="EMBL" id="KAL3316638.1"/>
    </source>
</evidence>
<evidence type="ECO:0000256" key="4">
    <source>
        <dbReference type="ARBA" id="ARBA00023136"/>
    </source>
</evidence>
<keyword evidence="8" id="KW-1185">Reference proteome</keyword>
<name>A0ABD2QAV4_9PLAT</name>
<feature type="transmembrane region" description="Helical" evidence="5">
    <location>
        <begin position="47"/>
        <end position="67"/>
    </location>
</feature>
<dbReference type="PANTHER" id="PTHR11827">
    <property type="entry name" value="SOLUTE CARRIER FAMILY 12, CATION COTRANSPORTERS"/>
    <property type="match status" value="1"/>
</dbReference>
<dbReference type="GO" id="GO:0016020">
    <property type="term" value="C:membrane"/>
    <property type="evidence" value="ECO:0007669"/>
    <property type="project" value="UniProtKB-SubCell"/>
</dbReference>
<keyword evidence="4 5" id="KW-0472">Membrane</keyword>
<evidence type="ECO:0000256" key="2">
    <source>
        <dbReference type="ARBA" id="ARBA00022692"/>
    </source>
</evidence>
<protein>
    <recommendedName>
        <fullName evidence="6">Amino acid permease/ SLC12A domain-containing protein</fullName>
    </recommendedName>
</protein>
<feature type="transmembrane region" description="Helical" evidence="5">
    <location>
        <begin position="73"/>
        <end position="96"/>
    </location>
</feature>
<dbReference type="AlphaFoldDB" id="A0ABD2QAV4"/>
<accession>A0ABD2QAV4</accession>
<gene>
    <name evidence="7" type="ORF">Ciccas_004706</name>
</gene>
<keyword evidence="3 5" id="KW-1133">Transmembrane helix</keyword>
<sequence length="180" mass="19372">MSTESSLLQGNQSKNELYRSASSNKDKPWWKTTFFVREPILFGTWDGVYTSCLLNIFGVVIFLRAGWVVGNAGLGLTLLMVFLSLLPVYISVSSAIGICERSQLREGGVYSLISHVLGQRTGTAVGLVYCIGQACSCSLYVSGIAESISNLAHIENPWAERGLGCGFLSLLLGISPLSLA</sequence>
<evidence type="ECO:0000259" key="6">
    <source>
        <dbReference type="Pfam" id="PF00324"/>
    </source>
</evidence>
<evidence type="ECO:0000256" key="1">
    <source>
        <dbReference type="ARBA" id="ARBA00004141"/>
    </source>
</evidence>
<evidence type="ECO:0000256" key="5">
    <source>
        <dbReference type="SAM" id="Phobius"/>
    </source>
</evidence>
<dbReference type="InterPro" id="IPR004842">
    <property type="entry name" value="SLC12A_fam"/>
</dbReference>
<comment type="caution">
    <text evidence="7">The sequence shown here is derived from an EMBL/GenBank/DDBJ whole genome shotgun (WGS) entry which is preliminary data.</text>
</comment>
<dbReference type="Proteomes" id="UP001626550">
    <property type="component" value="Unassembled WGS sequence"/>
</dbReference>
<dbReference type="EMBL" id="JBJKFK010000506">
    <property type="protein sequence ID" value="KAL3316638.1"/>
    <property type="molecule type" value="Genomic_DNA"/>
</dbReference>
<evidence type="ECO:0000313" key="8">
    <source>
        <dbReference type="Proteomes" id="UP001626550"/>
    </source>
</evidence>
<dbReference type="InterPro" id="IPR004841">
    <property type="entry name" value="AA-permease/SLC12A_dom"/>
</dbReference>
<dbReference type="PANTHER" id="PTHR11827:SF6">
    <property type="entry name" value="SOLUTE CARRIER FAMILY 12 MEMBER 8"/>
    <property type="match status" value="1"/>
</dbReference>
<evidence type="ECO:0000256" key="3">
    <source>
        <dbReference type="ARBA" id="ARBA00022989"/>
    </source>
</evidence>
<comment type="subcellular location">
    <subcellularLocation>
        <location evidence="1">Membrane</location>
        <topology evidence="1">Multi-pass membrane protein</topology>
    </subcellularLocation>
</comment>
<dbReference type="Pfam" id="PF00324">
    <property type="entry name" value="AA_permease"/>
    <property type="match status" value="1"/>
</dbReference>
<keyword evidence="2 5" id="KW-0812">Transmembrane</keyword>
<feature type="domain" description="Amino acid permease/ SLC12A" evidence="6">
    <location>
        <begin position="49"/>
        <end position="175"/>
    </location>
</feature>